<evidence type="ECO:0000313" key="2">
    <source>
        <dbReference type="EnsemblPlants" id="OB02G28090.1"/>
    </source>
</evidence>
<name>J3LDU2_ORYBR</name>
<dbReference type="EnsemblPlants" id="OB02G28090.1">
    <property type="protein sequence ID" value="OB02G28090.1"/>
    <property type="gene ID" value="OB02G28090"/>
</dbReference>
<sequence length="373" mass="41517">MGGGGGKRAREKDGYYSATPAREQKRPRRGKQHLYVALDDWDGGYSIHRLDADDILDDQEPAARGVLHRLPEAAAVRIASPRVDGGPIIFVDANPLLRGDRAPPTFVYDAETAALAIGPRVPERLYDLGESIAVGDGETLYDVTSVNFHDASLHAMSWEPNTAAGREPWEPDREWSWSRRPLAQPVPCEGGEILGYALHPDGRTIFMSTGHTTHSLDTIDGTWKELGDWGLPFRGQAYFDADLDAWVGLHRKYDRSVCCCTVPSGTRPPRCKLLREKLSRRKEEDPKHRPCLRGRPIYLAYMGDSRFALVEDIPAPLSDYDDGAGAGAVLHVTIFGLKYDDKGELRTKVRRATRSYAVSNNAFKFSHGALFWM</sequence>
<dbReference type="AlphaFoldDB" id="J3LDU2"/>
<dbReference type="Proteomes" id="UP000006038">
    <property type="component" value="Unassembled WGS sequence"/>
</dbReference>
<dbReference type="Gramene" id="OB02G28090.1">
    <property type="protein sequence ID" value="OB02G28090.1"/>
    <property type="gene ID" value="OB02G28090"/>
</dbReference>
<accession>J3LDU2</accession>
<dbReference type="Pfam" id="PF07893">
    <property type="entry name" value="DUF1668"/>
    <property type="match status" value="1"/>
</dbReference>
<dbReference type="OMA" id="MARYMSS"/>
<evidence type="ECO:0000313" key="3">
    <source>
        <dbReference type="Proteomes" id="UP000006038"/>
    </source>
</evidence>
<reference evidence="2" key="1">
    <citation type="submission" date="2013-04" db="UniProtKB">
        <authorList>
            <consortium name="EnsemblPlants"/>
        </authorList>
    </citation>
    <scope>IDENTIFICATION</scope>
</reference>
<evidence type="ECO:0000256" key="1">
    <source>
        <dbReference type="SAM" id="MobiDB-lite"/>
    </source>
</evidence>
<feature type="region of interest" description="Disordered" evidence="1">
    <location>
        <begin position="1"/>
        <end position="30"/>
    </location>
</feature>
<keyword evidence="3" id="KW-1185">Reference proteome</keyword>
<evidence type="ECO:0008006" key="4">
    <source>
        <dbReference type="Google" id="ProtNLM"/>
    </source>
</evidence>
<dbReference type="PANTHER" id="PTHR33085:SF47">
    <property type="entry name" value="OS02G0513400 PROTEIN"/>
    <property type="match status" value="1"/>
</dbReference>
<protein>
    <recommendedName>
        <fullName evidence="4">DUF1618 domain-containing protein</fullName>
    </recommendedName>
</protein>
<dbReference type="PANTHER" id="PTHR33085">
    <property type="entry name" value="OS12G0113100 PROTEIN-RELATED"/>
    <property type="match status" value="1"/>
</dbReference>
<proteinExistence type="predicted"/>
<dbReference type="HOGENOM" id="CLU_021283_2_1_1"/>
<dbReference type="InterPro" id="IPR012871">
    <property type="entry name" value="DUF1668_ORYSA"/>
</dbReference>
<organism evidence="2">
    <name type="scientific">Oryza brachyantha</name>
    <name type="common">malo sina</name>
    <dbReference type="NCBI Taxonomy" id="4533"/>
    <lineage>
        <taxon>Eukaryota</taxon>
        <taxon>Viridiplantae</taxon>
        <taxon>Streptophyta</taxon>
        <taxon>Embryophyta</taxon>
        <taxon>Tracheophyta</taxon>
        <taxon>Spermatophyta</taxon>
        <taxon>Magnoliopsida</taxon>
        <taxon>Liliopsida</taxon>
        <taxon>Poales</taxon>
        <taxon>Poaceae</taxon>
        <taxon>BOP clade</taxon>
        <taxon>Oryzoideae</taxon>
        <taxon>Oryzeae</taxon>
        <taxon>Oryzinae</taxon>
        <taxon>Oryza</taxon>
    </lineage>
</organism>